<gene>
    <name evidence="1" type="ORF">KIN20_016627</name>
</gene>
<reference evidence="1" key="1">
    <citation type="submission" date="2021-06" db="EMBL/GenBank/DDBJ databases">
        <title>Parelaphostrongylus tenuis whole genome reference sequence.</title>
        <authorList>
            <person name="Garwood T.J."/>
            <person name="Larsen P.A."/>
            <person name="Fountain-Jones N.M."/>
            <person name="Garbe J.R."/>
            <person name="Macchietto M.G."/>
            <person name="Kania S.A."/>
            <person name="Gerhold R.W."/>
            <person name="Richards J.E."/>
            <person name="Wolf T.M."/>
        </authorList>
    </citation>
    <scope>NUCLEOTIDE SEQUENCE</scope>
    <source>
        <strain evidence="1">MNPRO001-30</strain>
        <tissue evidence="1">Meninges</tissue>
    </source>
</reference>
<evidence type="ECO:0000313" key="1">
    <source>
        <dbReference type="EMBL" id="KAJ1358246.1"/>
    </source>
</evidence>
<accession>A0AAD5N1K2</accession>
<sequence length="53" mass="6032">MVDCLEIDIDDDDGFVVLRDNCCQLYLQVNPGHGLASCLMKKSYDEMMMGRDD</sequence>
<organism evidence="1 2">
    <name type="scientific">Parelaphostrongylus tenuis</name>
    <name type="common">Meningeal worm</name>
    <dbReference type="NCBI Taxonomy" id="148309"/>
    <lineage>
        <taxon>Eukaryota</taxon>
        <taxon>Metazoa</taxon>
        <taxon>Ecdysozoa</taxon>
        <taxon>Nematoda</taxon>
        <taxon>Chromadorea</taxon>
        <taxon>Rhabditida</taxon>
        <taxon>Rhabditina</taxon>
        <taxon>Rhabditomorpha</taxon>
        <taxon>Strongyloidea</taxon>
        <taxon>Metastrongylidae</taxon>
        <taxon>Parelaphostrongylus</taxon>
    </lineage>
</organism>
<keyword evidence="2" id="KW-1185">Reference proteome</keyword>
<dbReference type="AlphaFoldDB" id="A0AAD5N1K2"/>
<evidence type="ECO:0000313" key="2">
    <source>
        <dbReference type="Proteomes" id="UP001196413"/>
    </source>
</evidence>
<dbReference type="EMBL" id="JAHQIW010003341">
    <property type="protein sequence ID" value="KAJ1358246.1"/>
    <property type="molecule type" value="Genomic_DNA"/>
</dbReference>
<proteinExistence type="predicted"/>
<protein>
    <submittedName>
        <fullName evidence="1">Uncharacterized protein</fullName>
    </submittedName>
</protein>
<comment type="caution">
    <text evidence="1">The sequence shown here is derived from an EMBL/GenBank/DDBJ whole genome shotgun (WGS) entry which is preliminary data.</text>
</comment>
<dbReference type="Proteomes" id="UP001196413">
    <property type="component" value="Unassembled WGS sequence"/>
</dbReference>
<name>A0AAD5N1K2_PARTN</name>